<evidence type="ECO:0000256" key="5">
    <source>
        <dbReference type="ARBA" id="ARBA00022741"/>
    </source>
</evidence>
<keyword evidence="7" id="KW-0067">ATP-binding</keyword>
<evidence type="ECO:0000256" key="2">
    <source>
        <dbReference type="ARBA" id="ARBA00012438"/>
    </source>
</evidence>
<dbReference type="PANTHER" id="PTHR41523:SF8">
    <property type="entry name" value="ETHYLENE RESPONSE SENSOR PROTEIN"/>
    <property type="match status" value="1"/>
</dbReference>
<feature type="transmembrane region" description="Helical" evidence="8">
    <location>
        <begin position="242"/>
        <end position="263"/>
    </location>
</feature>
<evidence type="ECO:0000256" key="8">
    <source>
        <dbReference type="SAM" id="Phobius"/>
    </source>
</evidence>
<feature type="domain" description="Signal transduction histidine kinase subgroup 2 dimerisation and phosphoacceptor" evidence="9">
    <location>
        <begin position="334"/>
        <end position="405"/>
    </location>
</feature>
<dbReference type="EC" id="2.7.13.3" evidence="2"/>
<organism evidence="10 11">
    <name type="scientific">Alterisphingorhabdus coralli</name>
    <dbReference type="NCBI Taxonomy" id="3071408"/>
    <lineage>
        <taxon>Bacteria</taxon>
        <taxon>Pseudomonadati</taxon>
        <taxon>Pseudomonadota</taxon>
        <taxon>Alphaproteobacteria</taxon>
        <taxon>Sphingomonadales</taxon>
        <taxon>Sphingomonadaceae</taxon>
        <taxon>Alterisphingorhabdus (ex Yan et al. 2024)</taxon>
    </lineage>
</organism>
<evidence type="ECO:0000256" key="3">
    <source>
        <dbReference type="ARBA" id="ARBA00022553"/>
    </source>
</evidence>
<reference evidence="10 11" key="1">
    <citation type="submission" date="2023-10" db="EMBL/GenBank/DDBJ databases">
        <title>Complete genome sequence of a Sphingomonadaceae bacterium.</title>
        <authorList>
            <person name="Yan C."/>
        </authorList>
    </citation>
    <scope>NUCLEOTIDE SEQUENCE [LARGE SCALE GENOMIC DNA]</scope>
    <source>
        <strain evidence="10 11">SCSIO 66989</strain>
    </source>
</reference>
<dbReference type="Proteomes" id="UP001302429">
    <property type="component" value="Chromosome"/>
</dbReference>
<keyword evidence="11" id="KW-1185">Reference proteome</keyword>
<evidence type="ECO:0000256" key="7">
    <source>
        <dbReference type="ARBA" id="ARBA00022840"/>
    </source>
</evidence>
<dbReference type="KEGG" id="acoa:RB602_04470"/>
<protein>
    <recommendedName>
        <fullName evidence="2">histidine kinase</fullName>
        <ecNumber evidence="2">2.7.13.3</ecNumber>
    </recommendedName>
</protein>
<keyword evidence="3" id="KW-0597">Phosphoprotein</keyword>
<evidence type="ECO:0000256" key="4">
    <source>
        <dbReference type="ARBA" id="ARBA00022679"/>
    </source>
</evidence>
<evidence type="ECO:0000256" key="1">
    <source>
        <dbReference type="ARBA" id="ARBA00000085"/>
    </source>
</evidence>
<comment type="catalytic activity">
    <reaction evidence="1">
        <text>ATP + protein L-histidine = ADP + protein N-phospho-L-histidine.</text>
        <dbReference type="EC" id="2.7.13.3"/>
    </reaction>
</comment>
<sequence>MTQSPESGWVSSDESPTRSTGWKLFVILLVALAPLALIAYLASEQIESSEEATRRDAAASAANLGALRVNSALDSQRAILLRAANLIAMDGDPDLICADLKQELSVDARDRVMIFADGSGEPLCGLNGPEGDIRQAMLSNNSNGVTFLPDHGGLLVAWQGRSAESRAIAFYSNDDLVDIADPAGTMPLVHVELHQDNKSLTLSELPMRNKAHLGDHIKAQPQIAGLDLTVRLPRERKSSSQYLIRIIPFMMILAAAVIGWLVVTRMLVRPIRHLRNKMRSFAPGSEVTPMRSESMIAHEILELDDVFSRLATKVRTDKQALADGLDEQVKLTREVHHRVKNNLQIVASLLSLHARGAQNDEIARIYASIQRRVNALGVVHRHHFADTEASHGIALRDLICEVVTSFRAHSSKDNLDARTSLKVEPAQVDQDVAMPIAFLLTEILELIQNSDADGDITITVNSEGADDGFAHLTIASPTLGENPMLDAMLEGGVAKILQGLSRQLRARLEQDRETGRFSLPIRLFGTPATERHSDISASVAAARAGQSADK</sequence>
<keyword evidence="5" id="KW-0547">Nucleotide-binding</keyword>
<dbReference type="GO" id="GO:0004673">
    <property type="term" value="F:protein histidine kinase activity"/>
    <property type="evidence" value="ECO:0007669"/>
    <property type="project" value="UniProtKB-EC"/>
</dbReference>
<dbReference type="PANTHER" id="PTHR41523">
    <property type="entry name" value="TWO-COMPONENT SYSTEM SENSOR PROTEIN"/>
    <property type="match status" value="1"/>
</dbReference>
<dbReference type="InterPro" id="IPR011495">
    <property type="entry name" value="Sig_transdc_His_kin_sub2_dim/P"/>
</dbReference>
<dbReference type="GO" id="GO:0005524">
    <property type="term" value="F:ATP binding"/>
    <property type="evidence" value="ECO:0007669"/>
    <property type="project" value="UniProtKB-KW"/>
</dbReference>
<accession>A0AA97I1E4</accession>
<keyword evidence="8" id="KW-0812">Transmembrane</keyword>
<name>A0AA97I1E4_9SPHN</name>
<evidence type="ECO:0000259" key="9">
    <source>
        <dbReference type="Pfam" id="PF07568"/>
    </source>
</evidence>
<keyword evidence="4 10" id="KW-0808">Transferase</keyword>
<dbReference type="Pfam" id="PF07568">
    <property type="entry name" value="HisKA_2"/>
    <property type="match status" value="1"/>
</dbReference>
<proteinExistence type="predicted"/>
<keyword evidence="8" id="KW-1133">Transmembrane helix</keyword>
<dbReference type="Gene3D" id="3.30.450.20">
    <property type="entry name" value="PAS domain"/>
    <property type="match status" value="1"/>
</dbReference>
<dbReference type="EMBL" id="CP136594">
    <property type="protein sequence ID" value="WOE75977.1"/>
    <property type="molecule type" value="Genomic_DNA"/>
</dbReference>
<evidence type="ECO:0000313" key="11">
    <source>
        <dbReference type="Proteomes" id="UP001302429"/>
    </source>
</evidence>
<gene>
    <name evidence="10" type="ORF">RB602_04470</name>
</gene>
<dbReference type="AlphaFoldDB" id="A0AA97I1E4"/>
<keyword evidence="6 10" id="KW-0418">Kinase</keyword>
<keyword evidence="8" id="KW-0472">Membrane</keyword>
<dbReference type="RefSeq" id="WP_317083334.1">
    <property type="nucleotide sequence ID" value="NZ_CP136594.1"/>
</dbReference>
<feature type="transmembrane region" description="Helical" evidence="8">
    <location>
        <begin position="20"/>
        <end position="42"/>
    </location>
</feature>
<evidence type="ECO:0000256" key="6">
    <source>
        <dbReference type="ARBA" id="ARBA00022777"/>
    </source>
</evidence>
<evidence type="ECO:0000313" key="10">
    <source>
        <dbReference type="EMBL" id="WOE75977.1"/>
    </source>
</evidence>